<feature type="active site" description="Nucleophile" evidence="6">
    <location>
        <position position="447"/>
    </location>
</feature>
<dbReference type="GO" id="GO:0005576">
    <property type="term" value="C:extracellular region"/>
    <property type="evidence" value="ECO:0007669"/>
    <property type="project" value="TreeGrafter"/>
</dbReference>
<keyword evidence="2" id="KW-0808">Transferase</keyword>
<keyword evidence="3 6" id="KW-0133">Cell shape</keyword>
<name>A0A1Q5PLX7_9ACTO</name>
<dbReference type="CDD" id="cd16913">
    <property type="entry name" value="YkuD_like"/>
    <property type="match status" value="1"/>
</dbReference>
<accession>A0A1Q5PLX7</accession>
<feature type="active site" description="Proton donor/acceptor" evidence="6">
    <location>
        <position position="428"/>
    </location>
</feature>
<evidence type="ECO:0000256" key="3">
    <source>
        <dbReference type="ARBA" id="ARBA00022960"/>
    </source>
</evidence>
<dbReference type="Pfam" id="PF03734">
    <property type="entry name" value="YkuD"/>
    <property type="match status" value="1"/>
</dbReference>
<gene>
    <name evidence="9" type="ORF">BM477_06210</name>
</gene>
<protein>
    <recommendedName>
        <fullName evidence="8">L,D-TPase catalytic domain-containing protein</fullName>
    </recommendedName>
</protein>
<dbReference type="PANTHER" id="PTHR30582:SF2">
    <property type="entry name" value="L,D-TRANSPEPTIDASE YCIB-RELATED"/>
    <property type="match status" value="1"/>
</dbReference>
<sequence length="472" mass="50910">MTKKRLAAIIAGAIAGALILIMGVTYLVVYKSYQGLALPGTHVSNLDVSSMTHDEIMEAVEKQESAKNISLQIEDETKTVSLADFGVSLDSQQLADQAIARPAWYSYYSSLFKDRVIPSKYSLDNAKAKEYLYSVMPPELLNGKPAVVSVNQESGEVSVSESVDGNVPDLEKLISDVEAVAQAPAAATVEVAFKVEPPEFDTAKAKELVEKINAKRALDVALDHDGKNYQPSAAETASFVSITTADNGAQDLEVNTEAIAKWVGGVVSEVNVKPKNGLRKVYESGAIAQIVRKPKDGRQVTNSDDLLKSVIAAYQDGQSFKGKIDTEVLEAQDVSKVVSPNAAKLAYAALPDEKWIDVNLTNHTATAYVGDQIARGPVAMVNGADKHPTVQGTFAVWAKVRSQTMRGRDYVTPGVPWILYFHGDYALHGAPWRSSFGYAGKAGSHGCINLPVATAKWFYDWAEIGTTVVSHE</sequence>
<dbReference type="GO" id="GO:0071972">
    <property type="term" value="F:peptidoglycan L,D-transpeptidase activity"/>
    <property type="evidence" value="ECO:0007669"/>
    <property type="project" value="TreeGrafter"/>
</dbReference>
<dbReference type="UniPathway" id="UPA00219"/>
<dbReference type="PANTHER" id="PTHR30582">
    <property type="entry name" value="L,D-TRANSPEPTIDASE"/>
    <property type="match status" value="1"/>
</dbReference>
<dbReference type="GO" id="GO:0016740">
    <property type="term" value="F:transferase activity"/>
    <property type="evidence" value="ECO:0007669"/>
    <property type="project" value="UniProtKB-KW"/>
</dbReference>
<feature type="transmembrane region" description="Helical" evidence="7">
    <location>
        <begin position="7"/>
        <end position="29"/>
    </location>
</feature>
<keyword evidence="5 6" id="KW-0961">Cell wall biogenesis/degradation</keyword>
<evidence type="ECO:0000313" key="10">
    <source>
        <dbReference type="Proteomes" id="UP000186465"/>
    </source>
</evidence>
<dbReference type="InterPro" id="IPR050979">
    <property type="entry name" value="LD-transpeptidase"/>
</dbReference>
<dbReference type="GO" id="GO:0071555">
    <property type="term" value="P:cell wall organization"/>
    <property type="evidence" value="ECO:0007669"/>
    <property type="project" value="UniProtKB-UniRule"/>
</dbReference>
<dbReference type="SUPFAM" id="SSF141523">
    <property type="entry name" value="L,D-transpeptidase catalytic domain-like"/>
    <property type="match status" value="1"/>
</dbReference>
<evidence type="ECO:0000256" key="1">
    <source>
        <dbReference type="ARBA" id="ARBA00004752"/>
    </source>
</evidence>
<evidence type="ECO:0000256" key="5">
    <source>
        <dbReference type="ARBA" id="ARBA00023316"/>
    </source>
</evidence>
<keyword evidence="7" id="KW-0472">Membrane</keyword>
<dbReference type="InterPro" id="IPR038063">
    <property type="entry name" value="Transpep_catalytic_dom"/>
</dbReference>
<dbReference type="AlphaFoldDB" id="A0A1Q5PLX7"/>
<organism evidence="9 10">
    <name type="scientific">Boudabousia marimammalium</name>
    <dbReference type="NCBI Taxonomy" id="156892"/>
    <lineage>
        <taxon>Bacteria</taxon>
        <taxon>Bacillati</taxon>
        <taxon>Actinomycetota</taxon>
        <taxon>Actinomycetes</taxon>
        <taxon>Actinomycetales</taxon>
        <taxon>Actinomycetaceae</taxon>
        <taxon>Boudabousia</taxon>
    </lineage>
</organism>
<reference evidence="10" key="1">
    <citation type="submission" date="2016-11" db="EMBL/GenBank/DDBJ databases">
        <title>Actinomyces gypaetusis sp. nov. isolated from Gypaetus barbatus in Qinghai Tibet Plateau China.</title>
        <authorList>
            <person name="Meng X."/>
        </authorList>
    </citation>
    <scope>NUCLEOTIDE SEQUENCE [LARGE SCALE GENOMIC DNA]</scope>
    <source>
        <strain evidence="10">DSM 15383</strain>
    </source>
</reference>
<keyword evidence="7" id="KW-0812">Transmembrane</keyword>
<proteinExistence type="predicted"/>
<comment type="pathway">
    <text evidence="1 6">Cell wall biogenesis; peptidoglycan biosynthesis.</text>
</comment>
<dbReference type="PROSITE" id="PS52029">
    <property type="entry name" value="LD_TPASE"/>
    <property type="match status" value="1"/>
</dbReference>
<keyword evidence="7" id="KW-1133">Transmembrane helix</keyword>
<evidence type="ECO:0000256" key="7">
    <source>
        <dbReference type="SAM" id="Phobius"/>
    </source>
</evidence>
<dbReference type="Proteomes" id="UP000186465">
    <property type="component" value="Unassembled WGS sequence"/>
</dbReference>
<comment type="caution">
    <text evidence="9">The sequence shown here is derived from an EMBL/GenBank/DDBJ whole genome shotgun (WGS) entry which is preliminary data.</text>
</comment>
<dbReference type="EMBL" id="MPDM01000006">
    <property type="protein sequence ID" value="OKL48058.1"/>
    <property type="molecule type" value="Genomic_DNA"/>
</dbReference>
<dbReference type="InterPro" id="IPR005490">
    <property type="entry name" value="LD_TPept_cat_dom"/>
</dbReference>
<evidence type="ECO:0000256" key="2">
    <source>
        <dbReference type="ARBA" id="ARBA00022679"/>
    </source>
</evidence>
<dbReference type="RefSeq" id="WP_075361826.1">
    <property type="nucleotide sequence ID" value="NZ_MPDM01000006.1"/>
</dbReference>
<evidence type="ECO:0000259" key="8">
    <source>
        <dbReference type="PROSITE" id="PS52029"/>
    </source>
</evidence>
<evidence type="ECO:0000256" key="4">
    <source>
        <dbReference type="ARBA" id="ARBA00022984"/>
    </source>
</evidence>
<keyword evidence="4 6" id="KW-0573">Peptidoglycan synthesis</keyword>
<feature type="domain" description="L,D-TPase catalytic" evidence="8">
    <location>
        <begin position="354"/>
        <end position="471"/>
    </location>
</feature>
<keyword evidence="10" id="KW-1185">Reference proteome</keyword>
<dbReference type="GO" id="GO:0008360">
    <property type="term" value="P:regulation of cell shape"/>
    <property type="evidence" value="ECO:0007669"/>
    <property type="project" value="UniProtKB-UniRule"/>
</dbReference>
<dbReference type="OrthoDB" id="3176960at2"/>
<dbReference type="Gene3D" id="2.40.440.10">
    <property type="entry name" value="L,D-transpeptidase catalytic domain-like"/>
    <property type="match status" value="1"/>
</dbReference>
<evidence type="ECO:0000256" key="6">
    <source>
        <dbReference type="PROSITE-ProRule" id="PRU01373"/>
    </source>
</evidence>
<dbReference type="STRING" id="156892.BM477_06210"/>
<dbReference type="GO" id="GO:0018104">
    <property type="term" value="P:peptidoglycan-protein cross-linking"/>
    <property type="evidence" value="ECO:0007669"/>
    <property type="project" value="TreeGrafter"/>
</dbReference>
<evidence type="ECO:0000313" key="9">
    <source>
        <dbReference type="EMBL" id="OKL48058.1"/>
    </source>
</evidence>